<evidence type="ECO:0000256" key="4">
    <source>
        <dbReference type="ARBA" id="ARBA00022759"/>
    </source>
</evidence>
<dbReference type="GO" id="GO:0004519">
    <property type="term" value="F:endonuclease activity"/>
    <property type="evidence" value="ECO:0007669"/>
    <property type="project" value="UniProtKB-KW"/>
</dbReference>
<reference evidence="8 9" key="1">
    <citation type="submission" date="2020-08" db="EMBL/GenBank/DDBJ databases">
        <title>Bridging the membrane lipid divide: bacteria of the FCB group superphylum have the potential to synthesize archaeal ether lipids.</title>
        <authorList>
            <person name="Villanueva L."/>
            <person name="Von Meijenfeldt F.A.B."/>
            <person name="Westbye A.B."/>
            <person name="Yadav S."/>
            <person name="Hopmans E.C."/>
            <person name="Dutilh B.E."/>
            <person name="Sinninghe Damste J.S."/>
        </authorList>
    </citation>
    <scope>NUCLEOTIDE SEQUENCE [LARGE SCALE GENOMIC DNA]</scope>
    <source>
        <strain evidence="8">NIOZ-UU30</strain>
    </source>
</reference>
<evidence type="ECO:0000313" key="8">
    <source>
        <dbReference type="EMBL" id="MBC8363103.1"/>
    </source>
</evidence>
<dbReference type="GO" id="GO:0003729">
    <property type="term" value="F:mRNA binding"/>
    <property type="evidence" value="ECO:0007669"/>
    <property type="project" value="InterPro"/>
</dbReference>
<comment type="similarity">
    <text evidence="1">Belongs to the HicA mRNA interferase family.</text>
</comment>
<evidence type="ECO:0000256" key="6">
    <source>
        <dbReference type="ARBA" id="ARBA00022884"/>
    </source>
</evidence>
<keyword evidence="5" id="KW-0378">Hydrolase</keyword>
<keyword evidence="4" id="KW-0255">Endonuclease</keyword>
<dbReference type="GO" id="GO:0016787">
    <property type="term" value="F:hydrolase activity"/>
    <property type="evidence" value="ECO:0007669"/>
    <property type="project" value="UniProtKB-KW"/>
</dbReference>
<sequence length="52" mass="6279">MPRIVPTNWKVQMEVFQRYGCRYKRKRGSHHILTHPNAKRAVVIPEYDEKDV</sequence>
<evidence type="ECO:0000313" key="9">
    <source>
        <dbReference type="Proteomes" id="UP000603434"/>
    </source>
</evidence>
<accession>A0A8J6NYJ4</accession>
<evidence type="ECO:0000256" key="7">
    <source>
        <dbReference type="ARBA" id="ARBA00023016"/>
    </source>
</evidence>
<dbReference type="AlphaFoldDB" id="A0A8J6NYJ4"/>
<dbReference type="Gene3D" id="3.30.920.30">
    <property type="entry name" value="Hypothetical protein"/>
    <property type="match status" value="1"/>
</dbReference>
<dbReference type="Proteomes" id="UP000603434">
    <property type="component" value="Unassembled WGS sequence"/>
</dbReference>
<comment type="caution">
    <text evidence="8">The sequence shown here is derived from an EMBL/GenBank/DDBJ whole genome shotgun (WGS) entry which is preliminary data.</text>
</comment>
<keyword evidence="3" id="KW-0540">Nuclease</keyword>
<keyword evidence="6" id="KW-0694">RNA-binding</keyword>
<dbReference type="InterPro" id="IPR012933">
    <property type="entry name" value="HicA_mRNA_interferase"/>
</dbReference>
<dbReference type="SUPFAM" id="SSF54786">
    <property type="entry name" value="YcfA/nrd intein domain"/>
    <property type="match status" value="1"/>
</dbReference>
<dbReference type="InterPro" id="IPR038570">
    <property type="entry name" value="HicA_sf"/>
</dbReference>
<evidence type="ECO:0000256" key="1">
    <source>
        <dbReference type="ARBA" id="ARBA00006620"/>
    </source>
</evidence>
<dbReference type="EMBL" id="JACNJH010000255">
    <property type="protein sequence ID" value="MBC8363103.1"/>
    <property type="molecule type" value="Genomic_DNA"/>
</dbReference>
<dbReference type="Pfam" id="PF07927">
    <property type="entry name" value="HicA_toxin"/>
    <property type="match status" value="1"/>
</dbReference>
<evidence type="ECO:0000256" key="3">
    <source>
        <dbReference type="ARBA" id="ARBA00022722"/>
    </source>
</evidence>
<evidence type="ECO:0000256" key="5">
    <source>
        <dbReference type="ARBA" id="ARBA00022801"/>
    </source>
</evidence>
<organism evidence="8 9">
    <name type="scientific">Candidatus Desulfatibia profunda</name>
    <dbReference type="NCBI Taxonomy" id="2841695"/>
    <lineage>
        <taxon>Bacteria</taxon>
        <taxon>Pseudomonadati</taxon>
        <taxon>Thermodesulfobacteriota</taxon>
        <taxon>Desulfobacteria</taxon>
        <taxon>Desulfobacterales</taxon>
        <taxon>Desulfobacterales incertae sedis</taxon>
        <taxon>Candidatus Desulfatibia</taxon>
    </lineage>
</organism>
<gene>
    <name evidence="8" type="ORF">H8E23_17095</name>
</gene>
<evidence type="ECO:0000256" key="2">
    <source>
        <dbReference type="ARBA" id="ARBA00022649"/>
    </source>
</evidence>
<proteinExistence type="inferred from homology"/>
<keyword evidence="7" id="KW-0346">Stress response</keyword>
<protein>
    <submittedName>
        <fullName evidence="8">Type II toxin-antitoxin system HicA family toxin</fullName>
    </submittedName>
</protein>
<keyword evidence="2" id="KW-1277">Toxin-antitoxin system</keyword>
<name>A0A8J6NYJ4_9BACT</name>